<dbReference type="EMBL" id="FOXR01000006">
    <property type="protein sequence ID" value="SFP91737.1"/>
    <property type="molecule type" value="Genomic_DNA"/>
</dbReference>
<protein>
    <submittedName>
        <fullName evidence="2">UDP-N-acetylmuramyl pentapeptide phosphotransferase/UDP-N-acetylglucosamine-1-phosphate transferase</fullName>
    </submittedName>
</protein>
<evidence type="ECO:0000313" key="2">
    <source>
        <dbReference type="EMBL" id="SFP91737.1"/>
    </source>
</evidence>
<dbReference type="STRING" id="937334.SAMN05444406_10689"/>
<keyword evidence="3" id="KW-1185">Reference proteome</keyword>
<proteinExistence type="predicted"/>
<feature type="transmembrane region" description="Helical" evidence="1">
    <location>
        <begin position="167"/>
        <end position="197"/>
    </location>
</feature>
<feature type="transmembrane region" description="Helical" evidence="1">
    <location>
        <begin position="46"/>
        <end position="67"/>
    </location>
</feature>
<evidence type="ECO:0000256" key="1">
    <source>
        <dbReference type="SAM" id="Phobius"/>
    </source>
</evidence>
<dbReference type="OrthoDB" id="2679245at2"/>
<organism evidence="2 3">
    <name type="scientific">Caldicoprobacter faecalis</name>
    <dbReference type="NCBI Taxonomy" id="937334"/>
    <lineage>
        <taxon>Bacteria</taxon>
        <taxon>Bacillati</taxon>
        <taxon>Bacillota</taxon>
        <taxon>Clostridia</taxon>
        <taxon>Caldicoprobacterales</taxon>
        <taxon>Caldicoprobacteraceae</taxon>
        <taxon>Caldicoprobacter</taxon>
    </lineage>
</organism>
<evidence type="ECO:0000313" key="3">
    <source>
        <dbReference type="Proteomes" id="UP000198577"/>
    </source>
</evidence>
<feature type="transmembrane region" description="Helical" evidence="1">
    <location>
        <begin position="136"/>
        <end position="155"/>
    </location>
</feature>
<reference evidence="2 3" key="1">
    <citation type="submission" date="2016-10" db="EMBL/GenBank/DDBJ databases">
        <authorList>
            <person name="de Groot N.N."/>
        </authorList>
    </citation>
    <scope>NUCLEOTIDE SEQUENCE [LARGE SCALE GENOMIC DNA]</scope>
    <source>
        <strain evidence="2 3">DSM 20678</strain>
    </source>
</reference>
<keyword evidence="1" id="KW-0472">Membrane</keyword>
<keyword evidence="2" id="KW-0808">Transferase</keyword>
<feature type="transmembrane region" description="Helical" evidence="1">
    <location>
        <begin position="229"/>
        <end position="249"/>
    </location>
</feature>
<dbReference type="RefSeq" id="WP_092282092.1">
    <property type="nucleotide sequence ID" value="NZ_FOXR01000006.1"/>
</dbReference>
<accession>A0A1I5U9V5</accession>
<dbReference type="AlphaFoldDB" id="A0A1I5U9V5"/>
<name>A0A1I5U9V5_9FIRM</name>
<gene>
    <name evidence="2" type="ORF">SAMN05444406_10689</name>
</gene>
<feature type="transmembrane region" description="Helical" evidence="1">
    <location>
        <begin position="6"/>
        <end position="25"/>
    </location>
</feature>
<keyword evidence="1" id="KW-1133">Transmembrane helix</keyword>
<keyword evidence="1" id="KW-0812">Transmembrane</keyword>
<dbReference type="Proteomes" id="UP000198577">
    <property type="component" value="Unassembled WGS sequence"/>
</dbReference>
<sequence>MRLIDQIASLVLSCFAVRFFMPRIFKMLKTRGMIVKNYRGQPVVTSMGLTFIFPCALSIIPFMVAGIEPEHMAFLTVVTSLTLTGFIDDVLGEATIKGIKGHVAELIKGRISTGGVKLIITVLVGMFVSCCYHKSLIAWGVYALLFSLLVNFINLMDLRPGRAIKAFLLAVIFFMMLGGFSNVWIVMPVLAALPFYMKGEMEEKYMLGDTGANLLGGIAGFYAVKAVPLAPAAVMAAVLLSIHVIAEYYSLSRFIESIPVLRFIDQLWRLKTDGDTGMDRA</sequence>
<dbReference type="GO" id="GO:0016740">
    <property type="term" value="F:transferase activity"/>
    <property type="evidence" value="ECO:0007669"/>
    <property type="project" value="UniProtKB-KW"/>
</dbReference>